<dbReference type="NCBIfam" id="NF004397">
    <property type="entry name" value="PRK05755.1"/>
    <property type="match status" value="1"/>
</dbReference>
<dbReference type="InterPro" id="IPR043502">
    <property type="entry name" value="DNA/RNA_pol_sf"/>
</dbReference>
<gene>
    <name evidence="11" type="primary">polA</name>
    <name evidence="15" type="ORF">QOZ93_000934</name>
</gene>
<proteinExistence type="inferred from homology"/>
<dbReference type="InterPro" id="IPR019760">
    <property type="entry name" value="DNA-dir_DNA_pol_A_CS"/>
</dbReference>
<comment type="catalytic activity">
    <reaction evidence="9 11">
        <text>DNA(n) + a 2'-deoxyribonucleoside 5'-triphosphate = DNA(n+1) + diphosphate</text>
        <dbReference type="Rhea" id="RHEA:22508"/>
        <dbReference type="Rhea" id="RHEA-COMP:17339"/>
        <dbReference type="Rhea" id="RHEA-COMP:17340"/>
        <dbReference type="ChEBI" id="CHEBI:33019"/>
        <dbReference type="ChEBI" id="CHEBI:61560"/>
        <dbReference type="ChEBI" id="CHEBI:173112"/>
        <dbReference type="EC" id="2.7.7.7"/>
    </reaction>
</comment>
<dbReference type="InterPro" id="IPR012337">
    <property type="entry name" value="RNaseH-like_sf"/>
</dbReference>
<dbReference type="PANTHER" id="PTHR10133:SF27">
    <property type="entry name" value="DNA POLYMERASE NU"/>
    <property type="match status" value="1"/>
</dbReference>
<protein>
    <recommendedName>
        <fullName evidence="10 11">DNA polymerase I</fullName>
        <ecNumber evidence="10 11">2.7.7.7</ecNumber>
    </recommendedName>
</protein>
<evidence type="ECO:0000313" key="16">
    <source>
        <dbReference type="Proteomes" id="UP001224418"/>
    </source>
</evidence>
<dbReference type="SUPFAM" id="SSF47807">
    <property type="entry name" value="5' to 3' exonuclease, C-terminal subdomain"/>
    <property type="match status" value="1"/>
</dbReference>
<evidence type="ECO:0000256" key="11">
    <source>
        <dbReference type="RuleBase" id="RU004460"/>
    </source>
</evidence>
<dbReference type="SUPFAM" id="SSF56672">
    <property type="entry name" value="DNA/RNA polymerases"/>
    <property type="match status" value="1"/>
</dbReference>
<dbReference type="InterPro" id="IPR036279">
    <property type="entry name" value="5-3_exonuclease_C_sf"/>
</dbReference>
<keyword evidence="11" id="KW-0378">Hydrolase</keyword>
<evidence type="ECO:0000313" key="15">
    <source>
        <dbReference type="EMBL" id="MDQ0479194.1"/>
    </source>
</evidence>
<dbReference type="CDD" id="cd09898">
    <property type="entry name" value="H3TH_53EXO"/>
    <property type="match status" value="1"/>
</dbReference>
<accession>A0ABU0JQ29</accession>
<comment type="subunit">
    <text evidence="11">Single-chain monomer with multiple functions.</text>
</comment>
<keyword evidence="11" id="KW-0269">Exonuclease</keyword>
<evidence type="ECO:0000259" key="14">
    <source>
        <dbReference type="SMART" id="SM00482"/>
    </source>
</evidence>
<dbReference type="InterPro" id="IPR020045">
    <property type="entry name" value="DNA_polI_H3TH"/>
</dbReference>
<dbReference type="GO" id="GO:0003887">
    <property type="term" value="F:DNA-directed DNA polymerase activity"/>
    <property type="evidence" value="ECO:0007669"/>
    <property type="project" value="UniProtKB-EC"/>
</dbReference>
<evidence type="ECO:0000256" key="2">
    <source>
        <dbReference type="ARBA" id="ARBA00022679"/>
    </source>
</evidence>
<keyword evidence="8 11" id="KW-0234">DNA repair</keyword>
<dbReference type="Gene3D" id="3.30.420.10">
    <property type="entry name" value="Ribonuclease H-like superfamily/Ribonuclease H"/>
    <property type="match status" value="1"/>
</dbReference>
<feature type="region of interest" description="Disordered" evidence="12">
    <location>
        <begin position="295"/>
        <end position="315"/>
    </location>
</feature>
<evidence type="ECO:0000256" key="10">
    <source>
        <dbReference type="NCBIfam" id="TIGR00593"/>
    </source>
</evidence>
<dbReference type="InterPro" id="IPR002421">
    <property type="entry name" value="5-3_exonuclease"/>
</dbReference>
<keyword evidence="3 11" id="KW-0548">Nucleotidyltransferase</keyword>
<feature type="domain" description="DNA-directed DNA polymerase family A palm" evidence="14">
    <location>
        <begin position="645"/>
        <end position="851"/>
    </location>
</feature>
<dbReference type="InterPro" id="IPR001098">
    <property type="entry name" value="DNA-dir_DNA_pol_A_palm_dom"/>
</dbReference>
<dbReference type="Pfam" id="PF02739">
    <property type="entry name" value="5_3_exonuc_N"/>
    <property type="match status" value="1"/>
</dbReference>
<evidence type="ECO:0000256" key="9">
    <source>
        <dbReference type="ARBA" id="ARBA00049244"/>
    </source>
</evidence>
<dbReference type="PRINTS" id="PR00868">
    <property type="entry name" value="DNAPOLI"/>
</dbReference>
<evidence type="ECO:0000256" key="8">
    <source>
        <dbReference type="ARBA" id="ARBA00023204"/>
    </source>
</evidence>
<dbReference type="Gene3D" id="1.10.150.20">
    <property type="entry name" value="5' to 3' exonuclease, C-terminal subdomain"/>
    <property type="match status" value="2"/>
</dbReference>
<dbReference type="SMART" id="SM00279">
    <property type="entry name" value="HhH2"/>
    <property type="match status" value="1"/>
</dbReference>
<comment type="similarity">
    <text evidence="1 11">Belongs to the DNA polymerase type-A family.</text>
</comment>
<keyword evidence="5 11" id="KW-0227">DNA damage</keyword>
<dbReference type="InterPro" id="IPR020046">
    <property type="entry name" value="5-3_exonucl_a-hlix_arch_N"/>
</dbReference>
<keyword evidence="6 11" id="KW-0239">DNA-directed DNA polymerase</keyword>
<evidence type="ECO:0000256" key="7">
    <source>
        <dbReference type="ARBA" id="ARBA00023125"/>
    </source>
</evidence>
<reference evidence="15 16" key="1">
    <citation type="submission" date="2023-07" db="EMBL/GenBank/DDBJ databases">
        <title>Genomic Encyclopedia of Type Strains, Phase IV (KMG-IV): sequencing the most valuable type-strain genomes for metagenomic binning, comparative biology and taxonomic classification.</title>
        <authorList>
            <person name="Goeker M."/>
        </authorList>
    </citation>
    <scope>NUCLEOTIDE SEQUENCE [LARGE SCALE GENOMIC DNA]</scope>
    <source>
        <strain evidence="15 16">DSM 1400</strain>
    </source>
</reference>
<evidence type="ECO:0000256" key="12">
    <source>
        <dbReference type="SAM" id="MobiDB-lite"/>
    </source>
</evidence>
<evidence type="ECO:0000259" key="13">
    <source>
        <dbReference type="SMART" id="SM00475"/>
    </source>
</evidence>
<dbReference type="Proteomes" id="UP001224418">
    <property type="component" value="Unassembled WGS sequence"/>
</dbReference>
<comment type="function">
    <text evidence="11">In addition to polymerase activity, this DNA polymerase exhibits 5'-3' exonuclease activity.</text>
</comment>
<keyword evidence="7 11" id="KW-0238">DNA-binding</keyword>
<dbReference type="Gene3D" id="1.20.1060.10">
    <property type="entry name" value="Taq DNA Polymerase, Chain T, domain 4"/>
    <property type="match status" value="1"/>
</dbReference>
<dbReference type="NCBIfam" id="TIGR00593">
    <property type="entry name" value="pola"/>
    <property type="match status" value="1"/>
</dbReference>
<dbReference type="Pfam" id="PF01367">
    <property type="entry name" value="5_3_exonuc"/>
    <property type="match status" value="1"/>
</dbReference>
<dbReference type="EMBL" id="JAUSWN010000006">
    <property type="protein sequence ID" value="MDQ0479194.1"/>
    <property type="molecule type" value="Genomic_DNA"/>
</dbReference>
<dbReference type="SMART" id="SM00475">
    <property type="entry name" value="53EXOc"/>
    <property type="match status" value="1"/>
</dbReference>
<keyword evidence="16" id="KW-1185">Reference proteome</keyword>
<comment type="caution">
    <text evidence="15">The sequence shown here is derived from an EMBL/GenBank/DDBJ whole genome shotgun (WGS) entry which is preliminary data.</text>
</comment>
<dbReference type="PANTHER" id="PTHR10133">
    <property type="entry name" value="DNA POLYMERASE I"/>
    <property type="match status" value="1"/>
</dbReference>
<dbReference type="Pfam" id="PF00476">
    <property type="entry name" value="DNA_pol_A"/>
    <property type="match status" value="1"/>
</dbReference>
<dbReference type="InterPro" id="IPR029060">
    <property type="entry name" value="PIN-like_dom_sf"/>
</dbReference>
<feature type="compositionally biased region" description="Basic and acidic residues" evidence="12">
    <location>
        <begin position="295"/>
        <end position="309"/>
    </location>
</feature>
<organism evidence="15 16">
    <name type="scientific">Hathewaya limosa</name>
    <name type="common">Clostridium limosum</name>
    <dbReference type="NCBI Taxonomy" id="1536"/>
    <lineage>
        <taxon>Bacteria</taxon>
        <taxon>Bacillati</taxon>
        <taxon>Bacillota</taxon>
        <taxon>Clostridia</taxon>
        <taxon>Eubacteriales</taxon>
        <taxon>Clostridiaceae</taxon>
        <taxon>Hathewaya</taxon>
    </lineage>
</organism>
<dbReference type="CDD" id="cd09859">
    <property type="entry name" value="PIN_53EXO"/>
    <property type="match status" value="1"/>
</dbReference>
<evidence type="ECO:0000256" key="6">
    <source>
        <dbReference type="ARBA" id="ARBA00022932"/>
    </source>
</evidence>
<dbReference type="Gene3D" id="3.30.70.370">
    <property type="match status" value="1"/>
</dbReference>
<dbReference type="SUPFAM" id="SSF88723">
    <property type="entry name" value="PIN domain-like"/>
    <property type="match status" value="1"/>
</dbReference>
<dbReference type="Gene3D" id="3.40.50.1010">
    <property type="entry name" value="5'-nuclease"/>
    <property type="match status" value="1"/>
</dbReference>
<dbReference type="EC" id="2.7.7.7" evidence="10 11"/>
<dbReference type="InterPro" id="IPR036397">
    <property type="entry name" value="RNaseH_sf"/>
</dbReference>
<sequence>MNKEKLVILDGNSLMYRAFFAMPDLTNSEGLHTNAAYGFINMLLKIKNEFKPDYIVTTFDKKAPTFRHKEYDEYKAGRKKMPEELSEQIPFLREFLKLYAINIFEIDGFEADDLIGTLSVFAEKQGMEVFIVTGDKDALQLATDNVKVVINKKGITEINVYDREKIIEEMEVTPKEFIDVKGLMGDKSDNIKGVPGVGEKTAFKLIKEYHSIENVLNNIDNLKGNKLKENLNTYREQAIFSKKLATIVTEVPIEIDLEEIKSKEELDLKGIEELFARLQFKTLFKKLPEIKGQSEEFDKENHKNHVHDEESSENATGKIKSLDEYEILEINEDDQLKNLVLDYNKDLYFIYKMKDEHVLSKMELESLEIRQEKKIYKINFEKISKENILELVEDINKNENLITHGVKNFYTFMRKCNLKPRQVTFDTEIAAYLIDPGKKEYDLKSLIEGLFHISLNEESELLQIVYLKELYNNFKETINILDMEELMYEVELPLTNVISSMEYEGFKVDKEMLNSLGDKFSIAIDKVQKEIYELAGEEFNIKSPKQLGKILFEKLDLPVIKKTKTGYSTNAEVLESLKDKHEIINKITYYRQLTKLFSTYVEGLKNVIDTDNKIHSSFNQTVTTTGRLSSTEPNLQNIPIKYEMGREIRKVFVPEGEAVILSADYSQIELRVLAHISGDENLINAFKEHSDIHTKTASEVFKVPLDEVTSLMRSNAKAVNFGIVYGIGDFSLAKDLNISRKEAKTYIEAYFARYPKVKEYLNNIVLEAKEDLMVKTLLNRRRFIPEIGNSKKMIVALGERLAMNTPIQGSAADIIKLAMVKVFKSLQEKNLKSKLILQVHDELILNVYKDELELVKQIVDSEMENAMNLSVRLEADMNIGDNWYEAK</sequence>
<keyword evidence="4 11" id="KW-0235">DNA replication</keyword>
<feature type="domain" description="5'-3' exonuclease" evidence="13">
    <location>
        <begin position="2"/>
        <end position="263"/>
    </location>
</feature>
<dbReference type="PROSITE" id="PS00447">
    <property type="entry name" value="DNA_POLYMERASE_A"/>
    <property type="match status" value="1"/>
</dbReference>
<evidence type="ECO:0000256" key="3">
    <source>
        <dbReference type="ARBA" id="ARBA00022695"/>
    </source>
</evidence>
<evidence type="ECO:0000256" key="5">
    <source>
        <dbReference type="ARBA" id="ARBA00022763"/>
    </source>
</evidence>
<evidence type="ECO:0000256" key="1">
    <source>
        <dbReference type="ARBA" id="ARBA00007705"/>
    </source>
</evidence>
<keyword evidence="11" id="KW-0540">Nuclease</keyword>
<name>A0ABU0JQ29_HATLI</name>
<dbReference type="CDD" id="cd08637">
    <property type="entry name" value="DNA_pol_A_pol_I_C"/>
    <property type="match status" value="1"/>
</dbReference>
<dbReference type="InterPro" id="IPR018320">
    <property type="entry name" value="DNA_polymerase_1"/>
</dbReference>
<dbReference type="RefSeq" id="WP_307355290.1">
    <property type="nucleotide sequence ID" value="NZ_BAAACJ010000012.1"/>
</dbReference>
<dbReference type="SUPFAM" id="SSF53098">
    <property type="entry name" value="Ribonuclease H-like"/>
    <property type="match status" value="1"/>
</dbReference>
<dbReference type="InterPro" id="IPR002298">
    <property type="entry name" value="DNA_polymerase_A"/>
</dbReference>
<dbReference type="CDD" id="cd06140">
    <property type="entry name" value="DNA_polA_I_Bacillus_like_exo"/>
    <property type="match status" value="1"/>
</dbReference>
<dbReference type="InterPro" id="IPR008918">
    <property type="entry name" value="HhH2"/>
</dbReference>
<keyword evidence="2 11" id="KW-0808">Transferase</keyword>
<evidence type="ECO:0000256" key="4">
    <source>
        <dbReference type="ARBA" id="ARBA00022705"/>
    </source>
</evidence>
<dbReference type="SMART" id="SM00482">
    <property type="entry name" value="POLAc"/>
    <property type="match status" value="1"/>
</dbReference>